<dbReference type="AlphaFoldDB" id="A0A1F7IZ10"/>
<comment type="caution">
    <text evidence="1">The sequence shown here is derived from an EMBL/GenBank/DDBJ whole genome shotgun (WGS) entry which is preliminary data.</text>
</comment>
<name>A0A1F7IZ10_9BACT</name>
<protein>
    <submittedName>
        <fullName evidence="1">Uncharacterized protein</fullName>
    </submittedName>
</protein>
<gene>
    <name evidence="1" type="ORF">A3A93_03930</name>
</gene>
<sequence length="429" mass="48772">MAIVDHDPVPNPLRFQDLLQKAQMNLAQRDYSPGNDSITAQYWRYLFGSEVHTPNNPQTIKDLSPFSTYLETISPMIAVAVQSLYDQSIGDEASRDAVDRWYTDGIKDANQAYTAVGVFFQRFYDKNPTPQLQEFLTTWQNEIDLSIAEAAGLFTGIALHLRGSPCAVVFGQIPVPFPRNKKIEQVYTELLSLWGQPEKPTVFDIYRPDLRNVLAYYQKENLRTEISIPTIANVFDLREYLRTLNEFWSVPAAANPSDFQVSSGKDNSTITIAPNKFDIFIRHKPNNNAQRRINFRGKNNLNGISYRVDQEKPNKLGIDFCGVDYNDLLRIAQGLSRLDPAWVNRYTHAIDEHGRMSEKPIPFYTPVLEQGIHGLNKGHFIGMVSALGMQEGPQLGIKRGDTFSYHSHGSMDKFAKNFEQLGHELAQMF</sequence>
<dbReference type="STRING" id="1802061.A3A93_03930"/>
<evidence type="ECO:0000313" key="1">
    <source>
        <dbReference type="EMBL" id="OGK48587.1"/>
    </source>
</evidence>
<evidence type="ECO:0000313" key="2">
    <source>
        <dbReference type="Proteomes" id="UP000177141"/>
    </source>
</evidence>
<reference evidence="1 2" key="1">
    <citation type="journal article" date="2016" name="Nat. Commun.">
        <title>Thousands of microbial genomes shed light on interconnected biogeochemical processes in an aquifer system.</title>
        <authorList>
            <person name="Anantharaman K."/>
            <person name="Brown C.T."/>
            <person name="Hug L.A."/>
            <person name="Sharon I."/>
            <person name="Castelle C.J."/>
            <person name="Probst A.J."/>
            <person name="Thomas B.C."/>
            <person name="Singh A."/>
            <person name="Wilkins M.J."/>
            <person name="Karaoz U."/>
            <person name="Brodie E.L."/>
            <person name="Williams K.H."/>
            <person name="Hubbard S.S."/>
            <person name="Banfield J.F."/>
        </authorList>
    </citation>
    <scope>NUCLEOTIDE SEQUENCE [LARGE SCALE GENOMIC DNA]</scope>
</reference>
<accession>A0A1F7IZ10</accession>
<organism evidence="1 2">
    <name type="scientific">Candidatus Roizmanbacteria bacterium RIFCSPLOWO2_01_FULL_38_12</name>
    <dbReference type="NCBI Taxonomy" id="1802061"/>
    <lineage>
        <taxon>Bacteria</taxon>
        <taxon>Candidatus Roizmaniibacteriota</taxon>
    </lineage>
</organism>
<proteinExistence type="predicted"/>
<dbReference type="Proteomes" id="UP000177141">
    <property type="component" value="Unassembled WGS sequence"/>
</dbReference>
<dbReference type="EMBL" id="MGAL01000013">
    <property type="protein sequence ID" value="OGK48587.1"/>
    <property type="molecule type" value="Genomic_DNA"/>
</dbReference>